<sequence>MTSNLPERDDADFLSGALHGAADAMPGGETEEMHLQFGVVRDRVHRRRATKIGGIGATALAVVGGLAVGAAQLSPFDDEALLPADPTPSDTVTVQPGPTQDTILDGYLPSDIYEGTPLACGAGEDVVPRSADGYAIEIEGLYVDRAGGEEIPWLDLTVEGESADFPGHLEFPPGTVWVRDGQIARLPSYFDPEPHQVAFDETGVGRTEDYLSTGNTCMPPEGFEDIPSSRPVPYEQPLPAGAYTVYPILWTDVTAGSADYVAGEPVVVEVLPGGSVAGLDEAPFGDAQDTSPDGPGNEPSGDPGSSGDGNGPGAGTGSDGAGGSGEAEAGDAPGDCSAAGLDDTSDFSFEPEPVARTARALVDAALACDVDALELVEEPGVTQLHRAAEVSVAERFALPEGEDDVYAKLVALLSGTAVVDPGTGNHVWPTVASPEYQDDPVAWDYAVEMGFATRAQADAWRAAGGAYHGWRMSIEPDGTWRTFLGTDPAAG</sequence>
<feature type="transmembrane region" description="Helical" evidence="2">
    <location>
        <begin position="52"/>
        <end position="73"/>
    </location>
</feature>
<keyword evidence="4" id="KW-1185">Reference proteome</keyword>
<evidence type="ECO:0000256" key="2">
    <source>
        <dbReference type="SAM" id="Phobius"/>
    </source>
</evidence>
<proteinExistence type="predicted"/>
<organism evidence="3 4">
    <name type="scientific">Myceligenerans salitolerans</name>
    <dbReference type="NCBI Taxonomy" id="1230528"/>
    <lineage>
        <taxon>Bacteria</taxon>
        <taxon>Bacillati</taxon>
        <taxon>Actinomycetota</taxon>
        <taxon>Actinomycetes</taxon>
        <taxon>Micrococcales</taxon>
        <taxon>Promicromonosporaceae</taxon>
        <taxon>Myceligenerans</taxon>
    </lineage>
</organism>
<comment type="caution">
    <text evidence="3">The sequence shown here is derived from an EMBL/GenBank/DDBJ whole genome shotgun (WGS) entry which is preliminary data.</text>
</comment>
<accession>A0ABS3I988</accession>
<keyword evidence="2" id="KW-0812">Transmembrane</keyword>
<feature type="compositionally biased region" description="Low complexity" evidence="1">
    <location>
        <begin position="291"/>
        <end position="303"/>
    </location>
</feature>
<feature type="compositionally biased region" description="Low complexity" evidence="1">
    <location>
        <begin position="326"/>
        <end position="335"/>
    </location>
</feature>
<evidence type="ECO:0000313" key="3">
    <source>
        <dbReference type="EMBL" id="MBO0609597.1"/>
    </source>
</evidence>
<feature type="compositionally biased region" description="Gly residues" evidence="1">
    <location>
        <begin position="304"/>
        <end position="325"/>
    </location>
</feature>
<dbReference type="EMBL" id="JAFMPK010000044">
    <property type="protein sequence ID" value="MBO0609597.1"/>
    <property type="molecule type" value="Genomic_DNA"/>
</dbReference>
<dbReference type="Proteomes" id="UP000664617">
    <property type="component" value="Unassembled WGS sequence"/>
</dbReference>
<reference evidence="3 4" key="1">
    <citation type="submission" date="2021-03" db="EMBL/GenBank/DDBJ databases">
        <authorList>
            <person name="Xin L."/>
        </authorList>
    </citation>
    <scope>NUCLEOTIDE SEQUENCE [LARGE SCALE GENOMIC DNA]</scope>
    <source>
        <strain evidence="3 4">XHU 5031</strain>
    </source>
</reference>
<dbReference type="RefSeq" id="WP_207275549.1">
    <property type="nucleotide sequence ID" value="NZ_JAFMPK010000044.1"/>
</dbReference>
<protein>
    <submittedName>
        <fullName evidence="3">Uncharacterized protein</fullName>
    </submittedName>
</protein>
<reference evidence="4" key="2">
    <citation type="submission" date="2023-07" db="EMBL/GenBank/DDBJ databases">
        <title>Myceligenerans salitolerans sp. nov., a halotolerant actinomycete isolated from a salt lake in Xinjiang, China.</title>
        <authorList>
            <person name="Guan T."/>
        </authorList>
    </citation>
    <scope>NUCLEOTIDE SEQUENCE [LARGE SCALE GENOMIC DNA]</scope>
    <source>
        <strain evidence="4">XHU 5031</strain>
    </source>
</reference>
<gene>
    <name evidence="3" type="ORF">J0911_11230</name>
</gene>
<evidence type="ECO:0000256" key="1">
    <source>
        <dbReference type="SAM" id="MobiDB-lite"/>
    </source>
</evidence>
<feature type="region of interest" description="Disordered" evidence="1">
    <location>
        <begin position="278"/>
        <end position="349"/>
    </location>
</feature>
<evidence type="ECO:0000313" key="4">
    <source>
        <dbReference type="Proteomes" id="UP000664617"/>
    </source>
</evidence>
<keyword evidence="2" id="KW-0472">Membrane</keyword>
<name>A0ABS3I988_9MICO</name>
<keyword evidence="2" id="KW-1133">Transmembrane helix</keyword>